<gene>
    <name evidence="16" type="ORF">D0544_10670</name>
</gene>
<dbReference type="FunFam" id="3.40.50.11720:FF:000001">
    <property type="entry name" value="3-deoxy-D-manno-octulosonic acid transferase"/>
    <property type="match status" value="1"/>
</dbReference>
<keyword evidence="8" id="KW-0735">Signal-anchor</keyword>
<evidence type="ECO:0000256" key="5">
    <source>
        <dbReference type="ARBA" id="ARBA00019077"/>
    </source>
</evidence>
<keyword evidence="7 13" id="KW-0808">Transferase</keyword>
<dbReference type="NCBIfam" id="NF004388">
    <property type="entry name" value="PRK05749.1-4"/>
    <property type="match status" value="1"/>
</dbReference>
<comment type="caution">
    <text evidence="16">The sequence shown here is derived from an EMBL/GenBank/DDBJ whole genome shotgun (WGS) entry which is preliminary data.</text>
</comment>
<keyword evidence="6" id="KW-0472">Membrane</keyword>
<organism evidence="16 17">
    <name type="scientific">Aestuariirhabdus litorea</name>
    <dbReference type="NCBI Taxonomy" id="2528527"/>
    <lineage>
        <taxon>Bacteria</taxon>
        <taxon>Pseudomonadati</taxon>
        <taxon>Pseudomonadota</taxon>
        <taxon>Gammaproteobacteria</taxon>
        <taxon>Oceanospirillales</taxon>
        <taxon>Aestuariirhabdaceae</taxon>
        <taxon>Aestuariirhabdus</taxon>
    </lineage>
</organism>
<keyword evidence="6" id="KW-0997">Cell inner membrane</keyword>
<dbReference type="Gene3D" id="3.40.50.11720">
    <property type="entry name" value="3-Deoxy-D-manno-octulosonic-acid transferase, N-terminal domain"/>
    <property type="match status" value="1"/>
</dbReference>
<dbReference type="SUPFAM" id="SSF53756">
    <property type="entry name" value="UDP-Glycosyltransferase/glycogen phosphorylase"/>
    <property type="match status" value="1"/>
</dbReference>
<feature type="domain" description="Glycosyl transferase family 1" evidence="14">
    <location>
        <begin position="301"/>
        <end position="401"/>
    </location>
</feature>
<evidence type="ECO:0000259" key="15">
    <source>
        <dbReference type="Pfam" id="PF04413"/>
    </source>
</evidence>
<dbReference type="UniPathway" id="UPA00958"/>
<dbReference type="InterPro" id="IPR001296">
    <property type="entry name" value="Glyco_trans_1"/>
</dbReference>
<dbReference type="Gene3D" id="3.40.50.2000">
    <property type="entry name" value="Glycogen Phosphorylase B"/>
    <property type="match status" value="1"/>
</dbReference>
<dbReference type="GO" id="GO:0005886">
    <property type="term" value="C:plasma membrane"/>
    <property type="evidence" value="ECO:0007669"/>
    <property type="project" value="UniProtKB-SubCell"/>
</dbReference>
<evidence type="ECO:0000256" key="4">
    <source>
        <dbReference type="ARBA" id="ARBA00012621"/>
    </source>
</evidence>
<dbReference type="EMBL" id="QWEZ01000002">
    <property type="protein sequence ID" value="RRJ83471.1"/>
    <property type="molecule type" value="Genomic_DNA"/>
</dbReference>
<dbReference type="InterPro" id="IPR039901">
    <property type="entry name" value="Kdotransferase"/>
</dbReference>
<dbReference type="GO" id="GO:0009245">
    <property type="term" value="P:lipid A biosynthetic process"/>
    <property type="evidence" value="ECO:0007669"/>
    <property type="project" value="TreeGrafter"/>
</dbReference>
<evidence type="ECO:0000256" key="7">
    <source>
        <dbReference type="ARBA" id="ARBA00022679"/>
    </source>
</evidence>
<protein>
    <recommendedName>
        <fullName evidence="5 13">3-deoxy-D-manno-octulosonic acid transferase</fullName>
        <shortName evidence="13">Kdo transferase</shortName>
        <ecNumber evidence="4 13">2.4.99.12</ecNumber>
    </recommendedName>
    <alternativeName>
        <fullName evidence="9 13">Lipid IV(A) 3-deoxy-D-manno-octulosonic acid transferase</fullName>
    </alternativeName>
</protein>
<keyword evidence="8" id="KW-0812">Transmembrane</keyword>
<evidence type="ECO:0000256" key="10">
    <source>
        <dbReference type="ARBA" id="ARBA00049183"/>
    </source>
</evidence>
<evidence type="ECO:0000313" key="17">
    <source>
        <dbReference type="Proteomes" id="UP000280792"/>
    </source>
</evidence>
<name>A0A3P3VL57_9GAMM</name>
<feature type="site" description="Transition state stabilizer" evidence="12">
    <location>
        <position position="132"/>
    </location>
</feature>
<comment type="pathway">
    <text evidence="2 13">Bacterial outer membrane biogenesis; LPS core biosynthesis.</text>
</comment>
<dbReference type="Pfam" id="PF04413">
    <property type="entry name" value="Glycos_transf_N"/>
    <property type="match status" value="1"/>
</dbReference>
<dbReference type="FunFam" id="3.40.50.2000:FF:000032">
    <property type="entry name" value="3-deoxy-D-manno-octulosonic acid transferase"/>
    <property type="match status" value="1"/>
</dbReference>
<keyword evidence="17" id="KW-1185">Reference proteome</keyword>
<dbReference type="EC" id="2.4.99.12" evidence="4 13"/>
<dbReference type="Pfam" id="PF00534">
    <property type="entry name" value="Glycos_transf_1"/>
    <property type="match status" value="1"/>
</dbReference>
<dbReference type="GO" id="GO:0009244">
    <property type="term" value="P:lipopolysaccharide core region biosynthetic process"/>
    <property type="evidence" value="ECO:0007669"/>
    <property type="project" value="UniProtKB-UniRule"/>
</dbReference>
<comment type="function">
    <text evidence="13">Involved in lipopolysaccharide (LPS) biosynthesis. Catalyzes the transfer of 3-deoxy-D-manno-octulosonate (Kdo) residue(s) from CMP-Kdo to lipid IV(A), the tetraacyldisaccharide-1,4'-bisphosphate precursor of lipid A.</text>
</comment>
<feature type="domain" description="3-deoxy-D-manno-octulosonic-acid transferase N-terminal" evidence="15">
    <location>
        <begin position="34"/>
        <end position="212"/>
    </location>
</feature>
<evidence type="ECO:0000256" key="9">
    <source>
        <dbReference type="ARBA" id="ARBA00031445"/>
    </source>
</evidence>
<dbReference type="InterPro" id="IPR038107">
    <property type="entry name" value="Glycos_transf_N_sf"/>
</dbReference>
<comment type="subcellular location">
    <subcellularLocation>
        <location evidence="1">Cell inner membrane</location>
        <topology evidence="1">Single-pass membrane protein</topology>
        <orientation evidence="1">Cytoplasmic side</orientation>
    </subcellularLocation>
    <subcellularLocation>
        <location evidence="13">Cell membrane</location>
    </subcellularLocation>
</comment>
<dbReference type="AlphaFoldDB" id="A0A3P3VL57"/>
<dbReference type="PANTHER" id="PTHR42755">
    <property type="entry name" value="3-DEOXY-MANNO-OCTULOSONATE CYTIDYLYLTRANSFERASE"/>
    <property type="match status" value="1"/>
</dbReference>
<dbReference type="Proteomes" id="UP000280792">
    <property type="component" value="Unassembled WGS sequence"/>
</dbReference>
<dbReference type="InterPro" id="IPR007507">
    <property type="entry name" value="Glycos_transf_N"/>
</dbReference>
<evidence type="ECO:0000256" key="2">
    <source>
        <dbReference type="ARBA" id="ARBA00004713"/>
    </source>
</evidence>
<evidence type="ECO:0000256" key="3">
    <source>
        <dbReference type="ARBA" id="ARBA00006380"/>
    </source>
</evidence>
<keyword evidence="13" id="KW-1003">Cell membrane</keyword>
<dbReference type="PANTHER" id="PTHR42755:SF1">
    <property type="entry name" value="3-DEOXY-D-MANNO-OCTULOSONIC ACID TRANSFERASE, MITOCHONDRIAL-RELATED"/>
    <property type="match status" value="1"/>
</dbReference>
<evidence type="ECO:0000259" key="14">
    <source>
        <dbReference type="Pfam" id="PF00534"/>
    </source>
</evidence>
<evidence type="ECO:0000256" key="12">
    <source>
        <dbReference type="PIRSR" id="PIRSR639901-2"/>
    </source>
</evidence>
<feature type="site" description="Transition state stabilizer" evidence="12">
    <location>
        <position position="210"/>
    </location>
</feature>
<evidence type="ECO:0000256" key="11">
    <source>
        <dbReference type="PIRSR" id="PIRSR639901-1"/>
    </source>
</evidence>
<sequence>MNRFSYSLLFYLLLPLVVARLLYRAWRAPAYARRWKERFGWFDGSPLKGRPVIWVHSVSVGESIAAAPLVKGLQERYPQHQLVVTTMTPTGSERVRALYGDSVFHVYAPYDLPDALSRFLTRVQPRLAVIMETELWPNTVAACRNRGVPLLLANARLSERSARGYARFPALVTPMLQALGAVAAQSDEAAERFRQLGVAKERIEVTGSLKFDLPIEAGMREEGEALRRAWLAHQPPGTRVLVAASTHQGEDELVLKALEGQSTPVLLVLVPRHPERFPRVAELLDRGGYPSARRSLGEPVKADTRVVLADTMGEMLLLLAAADIAFIGGSLVPTGGHNMLEASALAVPVLSGPHLFNFKEISDQLLEAGAMQVVEDASALADALQALLADREARERMGAAGLAVVNSNRGALKRQLALCEHLLETQGSHKGR</sequence>
<feature type="active site" description="Proton acceptor" evidence="11">
    <location>
        <position position="62"/>
    </location>
</feature>
<accession>A0A3P3VL57</accession>
<comment type="catalytic activity">
    <reaction evidence="10 13">
        <text>lipid IVA (E. coli) + CMP-3-deoxy-beta-D-manno-octulosonate = alpha-Kdo-(2-&gt;6)-lipid IVA (E. coli) + CMP + H(+)</text>
        <dbReference type="Rhea" id="RHEA:28066"/>
        <dbReference type="ChEBI" id="CHEBI:15378"/>
        <dbReference type="ChEBI" id="CHEBI:58603"/>
        <dbReference type="ChEBI" id="CHEBI:60364"/>
        <dbReference type="ChEBI" id="CHEBI:60377"/>
        <dbReference type="ChEBI" id="CHEBI:85987"/>
        <dbReference type="EC" id="2.4.99.12"/>
    </reaction>
</comment>
<evidence type="ECO:0000313" key="16">
    <source>
        <dbReference type="EMBL" id="RRJ83471.1"/>
    </source>
</evidence>
<evidence type="ECO:0000256" key="8">
    <source>
        <dbReference type="ARBA" id="ARBA00022968"/>
    </source>
</evidence>
<reference evidence="16 17" key="1">
    <citation type="submission" date="2018-08" db="EMBL/GenBank/DDBJ databases">
        <authorList>
            <person name="Khan S.A."/>
        </authorList>
    </citation>
    <scope>NUCLEOTIDE SEQUENCE [LARGE SCALE GENOMIC DNA]</scope>
    <source>
        <strain evidence="16 17">GTF-13</strain>
    </source>
</reference>
<evidence type="ECO:0000256" key="13">
    <source>
        <dbReference type="RuleBase" id="RU365103"/>
    </source>
</evidence>
<dbReference type="GO" id="GO:0043842">
    <property type="term" value="F:Kdo transferase activity"/>
    <property type="evidence" value="ECO:0007669"/>
    <property type="project" value="UniProtKB-EC"/>
</dbReference>
<evidence type="ECO:0000256" key="6">
    <source>
        <dbReference type="ARBA" id="ARBA00022519"/>
    </source>
</evidence>
<keyword evidence="13" id="KW-0448">Lipopolysaccharide biosynthesis</keyword>
<proteinExistence type="inferred from homology"/>
<comment type="similarity">
    <text evidence="3">Belongs to the glycosyltransferase group 1 family. Glycosyltransferase 30 subfamily.</text>
</comment>
<evidence type="ECO:0000256" key="1">
    <source>
        <dbReference type="ARBA" id="ARBA00004388"/>
    </source>
</evidence>
<reference evidence="16 17" key="2">
    <citation type="submission" date="2018-12" db="EMBL/GenBank/DDBJ databases">
        <title>Simiduia agarivorans gen. nov., sp. nov., a marine, agarolytic bacterium isolated from shallow coastal water from Keelung, Taiwan.</title>
        <authorList>
            <person name="Shieh W.Y."/>
        </authorList>
    </citation>
    <scope>NUCLEOTIDE SEQUENCE [LARGE SCALE GENOMIC DNA]</scope>
    <source>
        <strain evidence="16 17">GTF-13</strain>
    </source>
</reference>